<dbReference type="VEuPathDB" id="FungiDB:YALI0_B12958g"/>
<evidence type="ECO:0000313" key="15">
    <source>
        <dbReference type="EMBL" id="RDW26518.1"/>
    </source>
</evidence>
<evidence type="ECO:0000313" key="16">
    <source>
        <dbReference type="Proteomes" id="UP000182444"/>
    </source>
</evidence>
<dbReference type="VEuPathDB" id="FungiDB:YALI1_B17132g"/>
<evidence type="ECO:0000256" key="12">
    <source>
        <dbReference type="ARBA" id="ARBA00041716"/>
    </source>
</evidence>
<organism evidence="14 16">
    <name type="scientific">Yarrowia lipolytica</name>
    <name type="common">Candida lipolytica</name>
    <dbReference type="NCBI Taxonomy" id="4952"/>
    <lineage>
        <taxon>Eukaryota</taxon>
        <taxon>Fungi</taxon>
        <taxon>Dikarya</taxon>
        <taxon>Ascomycota</taxon>
        <taxon>Saccharomycotina</taxon>
        <taxon>Dipodascomycetes</taxon>
        <taxon>Dipodascales</taxon>
        <taxon>Dipodascales incertae sedis</taxon>
        <taxon>Yarrowia</taxon>
    </lineage>
</organism>
<evidence type="ECO:0000256" key="8">
    <source>
        <dbReference type="ARBA" id="ARBA00023186"/>
    </source>
</evidence>
<keyword evidence="3" id="KW-0999">Mitochondrion inner membrane</keyword>
<keyword evidence="7" id="KW-0472">Membrane</keyword>
<dbReference type="GO" id="GO:0001405">
    <property type="term" value="C:PAM complex, Tim23 associated import motor"/>
    <property type="evidence" value="ECO:0007669"/>
    <property type="project" value="EnsemblFungi"/>
</dbReference>
<dbReference type="RefSeq" id="XP_500822.1">
    <property type="nucleotide sequence ID" value="XM_500822.1"/>
</dbReference>
<gene>
    <name evidence="15" type="ORF">B0I71DRAFT_130805</name>
    <name evidence="14" type="ORF">YALI1_B17132g</name>
</gene>
<evidence type="ECO:0000256" key="5">
    <source>
        <dbReference type="ARBA" id="ARBA00023010"/>
    </source>
</evidence>
<keyword evidence="6" id="KW-0496">Mitochondrion</keyword>
<evidence type="ECO:0000256" key="11">
    <source>
        <dbReference type="ARBA" id="ARBA00040828"/>
    </source>
</evidence>
<evidence type="ECO:0000256" key="6">
    <source>
        <dbReference type="ARBA" id="ARBA00023128"/>
    </source>
</evidence>
<reference evidence="14 16" key="1">
    <citation type="journal article" date="2016" name="PLoS ONE">
        <title>Sequence Assembly of Yarrowia lipolytica Strain W29/CLIB89 Shows Transposable Element Diversity.</title>
        <authorList>
            <person name="Magnan C."/>
            <person name="Yu J."/>
            <person name="Chang I."/>
            <person name="Jahn E."/>
            <person name="Kanomata Y."/>
            <person name="Wu J."/>
            <person name="Zeller M."/>
            <person name="Oakes M."/>
            <person name="Baldi P."/>
            <person name="Sandmeyer S."/>
        </authorList>
    </citation>
    <scope>NUCLEOTIDE SEQUENCE [LARGE SCALE GENOMIC DNA]</scope>
    <source>
        <strain evidence="14">CLIB89</strain>
        <strain evidence="16">CLIB89(W29)</strain>
    </source>
</reference>
<feature type="region of interest" description="Disordered" evidence="13">
    <location>
        <begin position="1"/>
        <end position="22"/>
    </location>
</feature>
<evidence type="ECO:0000256" key="7">
    <source>
        <dbReference type="ARBA" id="ARBA00023136"/>
    </source>
</evidence>
<sequence length="148" mass="15927">MSTTPVQPLQSEPLMDSETGVAPQIEAPQVPEGPKKGIDEQIFDYFAEHPVQATAATLVGLYALGAVFKRPAAGARGQFFKGGFENKMGPSEALQILSLRDAGLTMNKLKGQHRKIMLLNHPDRGGSPYVATKINEAKSVLEKRGGLK</sequence>
<dbReference type="KEGG" id="yli:2906859"/>
<evidence type="ECO:0000313" key="17">
    <source>
        <dbReference type="Proteomes" id="UP000256601"/>
    </source>
</evidence>
<dbReference type="SMR" id="A0A1H6PX61"/>
<evidence type="ECO:0000256" key="10">
    <source>
        <dbReference type="ARBA" id="ARBA00038105"/>
    </source>
</evidence>
<comment type="function">
    <text evidence="9">Essential component of the PAM complex, a complex required for the translocation of transit peptide-containing proteins from the inner membrane into the mitochondrial matrix in an ATP-dependent manner. In the complex, it is required to stimulate activity of mtHSP70 (SSC1).</text>
</comment>
<dbReference type="SUPFAM" id="SSF46565">
    <property type="entry name" value="Chaperone J-domain"/>
    <property type="match status" value="1"/>
</dbReference>
<dbReference type="Proteomes" id="UP000182444">
    <property type="component" value="Chromosome 1B"/>
</dbReference>
<name>A0A1H6PX61_YARLL</name>
<dbReference type="eggNOG" id="KOG0723">
    <property type="taxonomic scope" value="Eukaryota"/>
</dbReference>
<dbReference type="AlphaFoldDB" id="A0A1H6PX61"/>
<dbReference type="FunFam" id="1.10.287.110:FF:000001">
    <property type="entry name" value="Import inner membrane translocase subunit tim14"/>
    <property type="match status" value="1"/>
</dbReference>
<comment type="subcellular location">
    <subcellularLocation>
        <location evidence="1">Mitochondrion inner membrane</location>
        <topology evidence="1">Single-pass membrane protein</topology>
    </subcellularLocation>
</comment>
<dbReference type="CDD" id="cd06257">
    <property type="entry name" value="DnaJ"/>
    <property type="match status" value="1"/>
</dbReference>
<accession>A0A1H6PX61</accession>
<evidence type="ECO:0000256" key="9">
    <source>
        <dbReference type="ARBA" id="ARBA00037395"/>
    </source>
</evidence>
<keyword evidence="8" id="KW-0143">Chaperone</keyword>
<dbReference type="GO" id="GO:0030150">
    <property type="term" value="P:protein import into mitochondrial matrix"/>
    <property type="evidence" value="ECO:0007669"/>
    <property type="project" value="EnsemblFungi"/>
</dbReference>
<feature type="compositionally biased region" description="Polar residues" evidence="13">
    <location>
        <begin position="1"/>
        <end position="10"/>
    </location>
</feature>
<keyword evidence="5" id="KW-0811">Translocation</keyword>
<dbReference type="GeneID" id="2906859"/>
<dbReference type="EMBL" id="KZ858979">
    <property type="protein sequence ID" value="RDW26518.1"/>
    <property type="molecule type" value="Genomic_DNA"/>
</dbReference>
<dbReference type="Gene3D" id="1.10.287.110">
    <property type="entry name" value="DnaJ domain"/>
    <property type="match status" value="1"/>
</dbReference>
<dbReference type="OrthoDB" id="240298at2759"/>
<evidence type="ECO:0000256" key="13">
    <source>
        <dbReference type="SAM" id="MobiDB-lite"/>
    </source>
</evidence>
<evidence type="ECO:0000256" key="1">
    <source>
        <dbReference type="ARBA" id="ARBA00004434"/>
    </source>
</evidence>
<dbReference type="PANTHER" id="PTHR12763:SF28">
    <property type="entry name" value="GEO10507P1-RELATED"/>
    <property type="match status" value="1"/>
</dbReference>
<dbReference type="Proteomes" id="UP000256601">
    <property type="component" value="Unassembled WGS sequence"/>
</dbReference>
<dbReference type="InterPro" id="IPR001623">
    <property type="entry name" value="DnaJ_domain"/>
</dbReference>
<dbReference type="PANTHER" id="PTHR12763">
    <property type="match status" value="1"/>
</dbReference>
<evidence type="ECO:0000256" key="3">
    <source>
        <dbReference type="ARBA" id="ARBA00022792"/>
    </source>
</evidence>
<keyword evidence="4" id="KW-1133">Transmembrane helix</keyword>
<reference evidence="15 17" key="2">
    <citation type="submission" date="2018-07" db="EMBL/GenBank/DDBJ databases">
        <title>Draft Genome Assemblies for Five Robust Yarrowia lipolytica Strains Exhibiting High Lipid Production and Pentose Sugar Utilization and Sugar Alcohol Secretion from Undetoxified Lignocellulosic Biomass Hydrolysates.</title>
        <authorList>
            <consortium name="DOE Joint Genome Institute"/>
            <person name="Walker C."/>
            <person name="Ryu S."/>
            <person name="Na H."/>
            <person name="Zane M."/>
            <person name="LaButti K."/>
            <person name="Lipzen A."/>
            <person name="Haridas S."/>
            <person name="Barry K."/>
            <person name="Grigoriev I.V."/>
            <person name="Quarterman J."/>
            <person name="Slininger P."/>
            <person name="Dien B."/>
            <person name="Trinh C.T."/>
        </authorList>
    </citation>
    <scope>NUCLEOTIDE SEQUENCE [LARGE SCALE GENOMIC DNA]</scope>
    <source>
        <strain evidence="15 17">YB392</strain>
    </source>
</reference>
<dbReference type="EMBL" id="CP017554">
    <property type="protein sequence ID" value="AOW01624.1"/>
    <property type="molecule type" value="Genomic_DNA"/>
</dbReference>
<evidence type="ECO:0000256" key="2">
    <source>
        <dbReference type="ARBA" id="ARBA00022692"/>
    </source>
</evidence>
<protein>
    <recommendedName>
        <fullName evidence="11">Mitochondrial import inner membrane translocase subunit TIM14</fullName>
    </recommendedName>
    <alternativeName>
        <fullName evidence="12">Presequence translocated-associated motor subunit PAM18</fullName>
    </alternativeName>
</protein>
<evidence type="ECO:0000313" key="14">
    <source>
        <dbReference type="EMBL" id="AOW01624.1"/>
    </source>
</evidence>
<proteinExistence type="inferred from homology"/>
<dbReference type="GO" id="GO:0001671">
    <property type="term" value="F:ATPase activator activity"/>
    <property type="evidence" value="ECO:0007669"/>
    <property type="project" value="EnsemblFungi"/>
</dbReference>
<dbReference type="OMA" id="EGSAEWY"/>
<keyword evidence="2" id="KW-0812">Transmembrane</keyword>
<keyword evidence="5" id="KW-0813">Transport</keyword>
<keyword evidence="5" id="KW-0653">Protein transport</keyword>
<dbReference type="InterPro" id="IPR036869">
    <property type="entry name" value="J_dom_sf"/>
</dbReference>
<evidence type="ECO:0000256" key="4">
    <source>
        <dbReference type="ARBA" id="ARBA00022989"/>
    </source>
</evidence>
<comment type="similarity">
    <text evidence="10">Belongs to the TIM14 family.</text>
</comment>